<dbReference type="AlphaFoldDB" id="A0A832YZE0"/>
<evidence type="ECO:0000256" key="4">
    <source>
        <dbReference type="ARBA" id="ARBA00022722"/>
    </source>
</evidence>
<dbReference type="SMART" id="SM00670">
    <property type="entry name" value="PINc"/>
    <property type="match status" value="1"/>
</dbReference>
<gene>
    <name evidence="9" type="ORF">EYH02_03235</name>
</gene>
<comment type="similarity">
    <text evidence="1">Belongs to the NOB1 family.</text>
</comment>
<evidence type="ECO:0000313" key="10">
    <source>
        <dbReference type="Proteomes" id="UP000605805"/>
    </source>
</evidence>
<protein>
    <recommendedName>
        <fullName evidence="2">Endoribonuclease Nob1</fullName>
    </recommendedName>
</protein>
<reference evidence="9" key="1">
    <citation type="journal article" date="2020" name="ISME J.">
        <title>Gammaproteobacteria mediating utilization of methyl-, sulfur- and petroleum organic compounds in deep ocean hydrothermal plumes.</title>
        <authorList>
            <person name="Zhou Z."/>
            <person name="Liu Y."/>
            <person name="Pan J."/>
            <person name="Cron B.R."/>
            <person name="Toner B.M."/>
            <person name="Anantharaman K."/>
            <person name="Breier J.A."/>
            <person name="Dick G.J."/>
            <person name="Li M."/>
        </authorList>
    </citation>
    <scope>NUCLEOTIDE SEQUENCE</scope>
    <source>
        <strain evidence="9">SZUA-1435</strain>
    </source>
</reference>
<evidence type="ECO:0000259" key="8">
    <source>
        <dbReference type="SMART" id="SM00670"/>
    </source>
</evidence>
<evidence type="ECO:0000256" key="3">
    <source>
        <dbReference type="ARBA" id="ARBA00022649"/>
    </source>
</evidence>
<comment type="caution">
    <text evidence="9">The sequence shown here is derived from an EMBL/GenBank/DDBJ whole genome shotgun (WGS) entry which is preliminary data.</text>
</comment>
<organism evidence="9 10">
    <name type="scientific">Ignisphaera aggregans</name>
    <dbReference type="NCBI Taxonomy" id="334771"/>
    <lineage>
        <taxon>Archaea</taxon>
        <taxon>Thermoproteota</taxon>
        <taxon>Thermoprotei</taxon>
        <taxon>Desulfurococcales</taxon>
        <taxon>Desulfurococcaceae</taxon>
        <taxon>Ignisphaera</taxon>
    </lineage>
</organism>
<feature type="domain" description="PIN" evidence="8">
    <location>
        <begin position="13"/>
        <end position="121"/>
    </location>
</feature>
<dbReference type="PANTHER" id="PTHR12814:SF2">
    <property type="entry name" value="RNA-BINDING PROTEIN NOB1"/>
    <property type="match status" value="1"/>
</dbReference>
<name>A0A832YZE0_9CREN</name>
<evidence type="ECO:0000256" key="5">
    <source>
        <dbReference type="ARBA" id="ARBA00022723"/>
    </source>
</evidence>
<dbReference type="InterPro" id="IPR002716">
    <property type="entry name" value="PIN_dom"/>
</dbReference>
<keyword evidence="3" id="KW-1277">Toxin-antitoxin system</keyword>
<comment type="function">
    <text evidence="7">Toxic component of a type II toxin-antitoxin (TA) system. Processes pre-16S-rRNA at its 3' end (the D-site) to yield the mature 3' end.</text>
</comment>
<keyword evidence="9" id="KW-0255">Endonuclease</keyword>
<dbReference type="GO" id="GO:0046872">
    <property type="term" value="F:metal ion binding"/>
    <property type="evidence" value="ECO:0007669"/>
    <property type="project" value="UniProtKB-KW"/>
</dbReference>
<dbReference type="InterPro" id="IPR039907">
    <property type="entry name" value="NOB1"/>
</dbReference>
<dbReference type="GO" id="GO:0004521">
    <property type="term" value="F:RNA endonuclease activity"/>
    <property type="evidence" value="ECO:0007669"/>
    <property type="project" value="TreeGrafter"/>
</dbReference>
<keyword evidence="6" id="KW-0378">Hydrolase</keyword>
<dbReference type="CDD" id="cd09876">
    <property type="entry name" value="PIN_Nob1-like"/>
    <property type="match status" value="1"/>
</dbReference>
<dbReference type="EMBL" id="DQTV01000058">
    <property type="protein sequence ID" value="HIP57066.1"/>
    <property type="molecule type" value="Genomic_DNA"/>
</dbReference>
<sequence>MLDFDIRCEAQERVLVLDTAAFLAGLQLHIYGHRLVTVPRVIEEVKDEASVRGLEMALTVNRVEVVEPKKEYREQARSIAKDVGSLTKLSETDLDVLALALQLRDVGCRVVVVTDDYSLQNTVALIGIEFQPVKSTGIKRPRLFRKSLNTS</sequence>
<dbReference type="SUPFAM" id="SSF88723">
    <property type="entry name" value="PIN domain-like"/>
    <property type="match status" value="1"/>
</dbReference>
<evidence type="ECO:0000313" key="9">
    <source>
        <dbReference type="EMBL" id="HIP57066.1"/>
    </source>
</evidence>
<keyword evidence="4" id="KW-0540">Nuclease</keyword>
<accession>A0A832YZE0</accession>
<dbReference type="Gene3D" id="3.40.50.1010">
    <property type="entry name" value="5'-nuclease"/>
    <property type="match status" value="1"/>
</dbReference>
<dbReference type="Proteomes" id="UP000605805">
    <property type="component" value="Unassembled WGS sequence"/>
</dbReference>
<evidence type="ECO:0000256" key="2">
    <source>
        <dbReference type="ARBA" id="ARBA00021078"/>
    </source>
</evidence>
<keyword evidence="5" id="KW-0479">Metal-binding</keyword>
<evidence type="ECO:0000256" key="7">
    <source>
        <dbReference type="ARBA" id="ARBA00045770"/>
    </source>
</evidence>
<dbReference type="GO" id="GO:0030490">
    <property type="term" value="P:maturation of SSU-rRNA"/>
    <property type="evidence" value="ECO:0007669"/>
    <property type="project" value="TreeGrafter"/>
</dbReference>
<proteinExistence type="inferred from homology"/>
<dbReference type="Pfam" id="PF17146">
    <property type="entry name" value="PIN_6"/>
    <property type="match status" value="1"/>
</dbReference>
<dbReference type="InterPro" id="IPR033411">
    <property type="entry name" value="Ribonuclease_PIN"/>
</dbReference>
<dbReference type="PANTHER" id="PTHR12814">
    <property type="entry name" value="RNA-BINDING PROTEIN NOB1"/>
    <property type="match status" value="1"/>
</dbReference>
<dbReference type="GO" id="GO:0005737">
    <property type="term" value="C:cytoplasm"/>
    <property type="evidence" value="ECO:0007669"/>
    <property type="project" value="UniProtKB-ARBA"/>
</dbReference>
<dbReference type="InterPro" id="IPR029060">
    <property type="entry name" value="PIN-like_dom_sf"/>
</dbReference>
<dbReference type="GO" id="GO:0030688">
    <property type="term" value="C:preribosome, small subunit precursor"/>
    <property type="evidence" value="ECO:0007669"/>
    <property type="project" value="TreeGrafter"/>
</dbReference>
<dbReference type="FunFam" id="3.40.50.1010:FF:000020">
    <property type="entry name" value="20S-pre-rRNA D-site endonuclease NOB1"/>
    <property type="match status" value="1"/>
</dbReference>
<evidence type="ECO:0000256" key="6">
    <source>
        <dbReference type="ARBA" id="ARBA00022801"/>
    </source>
</evidence>
<evidence type="ECO:0000256" key="1">
    <source>
        <dbReference type="ARBA" id="ARBA00005858"/>
    </source>
</evidence>
<dbReference type="GO" id="GO:0016787">
    <property type="term" value="F:hydrolase activity"/>
    <property type="evidence" value="ECO:0007669"/>
    <property type="project" value="UniProtKB-KW"/>
</dbReference>